<keyword evidence="10" id="KW-1185">Reference proteome</keyword>
<feature type="chain" id="PRO_5011546386" evidence="7">
    <location>
        <begin position="21"/>
        <end position="419"/>
    </location>
</feature>
<dbReference type="EMBL" id="FNES01000006">
    <property type="protein sequence ID" value="SDJ60492.1"/>
    <property type="molecule type" value="Genomic_DNA"/>
</dbReference>
<sequence>MTRRWLLLGLVGLGPLLAEAHWQENTLLSPSEPASARAQALAQRGSAPLAVQPPEIVAQELTVAPGDTLNALLLQLGVNAETRTQALTSLAGRFDPRGLRPGDRLTVTSLTTGQPVSVAIERDSGIQYVVTLGERPSTRIVPPRLDTLTLGREVDIETSLYAALAAEGIPTRFAMDLEVLLGGLMDTARDISGAERLQLLWEEDRREDGTRVGPPRLTYMGLADPSARLEMVWPTDQRATVMLFKDGSLVETKRFPVLGARLTSAFGNRRHPVYGGVRRHDGVDLAAPRGTPVMATAPGRVSFVGRRGGYGRVVEVEHERGTLSRYTHLSRFASGLSVGDAINAGDTLGEVGASGLTTGPNLHYEVRVGDRPVDPLEEGQRIILGESPTPQDYRSALFEARGRLKKAIGTSGLVALDNR</sequence>
<dbReference type="SMART" id="SM00257">
    <property type="entry name" value="LysM"/>
    <property type="match status" value="1"/>
</dbReference>
<comment type="cofactor">
    <cofactor evidence="1">
        <name>Zn(2+)</name>
        <dbReference type="ChEBI" id="CHEBI:29105"/>
    </cofactor>
</comment>
<proteinExistence type="predicted"/>
<keyword evidence="4" id="KW-0378">Hydrolase</keyword>
<organism evidence="9 10">
    <name type="scientific">Billgrantia gudaonensis</name>
    <dbReference type="NCBI Taxonomy" id="376427"/>
    <lineage>
        <taxon>Bacteria</taxon>
        <taxon>Pseudomonadati</taxon>
        <taxon>Pseudomonadota</taxon>
        <taxon>Gammaproteobacteria</taxon>
        <taxon>Oceanospirillales</taxon>
        <taxon>Halomonadaceae</taxon>
        <taxon>Billgrantia</taxon>
    </lineage>
</organism>
<dbReference type="PROSITE" id="PS51782">
    <property type="entry name" value="LYSM"/>
    <property type="match status" value="1"/>
</dbReference>
<evidence type="ECO:0000313" key="9">
    <source>
        <dbReference type="EMBL" id="SDJ60492.1"/>
    </source>
</evidence>
<evidence type="ECO:0000259" key="8">
    <source>
        <dbReference type="PROSITE" id="PS51782"/>
    </source>
</evidence>
<evidence type="ECO:0000313" key="10">
    <source>
        <dbReference type="Proteomes" id="UP000198525"/>
    </source>
</evidence>
<dbReference type="Pfam" id="PF01551">
    <property type="entry name" value="Peptidase_M23"/>
    <property type="match status" value="1"/>
</dbReference>
<dbReference type="GO" id="GO:0006508">
    <property type="term" value="P:proteolysis"/>
    <property type="evidence" value="ECO:0007669"/>
    <property type="project" value="UniProtKB-KW"/>
</dbReference>
<evidence type="ECO:0000256" key="7">
    <source>
        <dbReference type="SAM" id="SignalP"/>
    </source>
</evidence>
<name>A0A1G8V336_9GAMM</name>
<dbReference type="AlphaFoldDB" id="A0A1G8V336"/>
<dbReference type="InterPro" id="IPR050570">
    <property type="entry name" value="Cell_wall_metabolism_enzyme"/>
</dbReference>
<reference evidence="9 10" key="1">
    <citation type="submission" date="2016-10" db="EMBL/GenBank/DDBJ databases">
        <authorList>
            <person name="de Groot N.N."/>
        </authorList>
    </citation>
    <scope>NUCLEOTIDE SEQUENCE [LARGE SCALE GENOMIC DNA]</scope>
    <source>
        <strain evidence="9 10">CGMCC 1.6133</strain>
    </source>
</reference>
<gene>
    <name evidence="9" type="ORF">SAMN04487954_10670</name>
</gene>
<evidence type="ECO:0000256" key="4">
    <source>
        <dbReference type="ARBA" id="ARBA00022801"/>
    </source>
</evidence>
<keyword evidence="2" id="KW-0645">Protease</keyword>
<dbReference type="GO" id="GO:0004222">
    <property type="term" value="F:metalloendopeptidase activity"/>
    <property type="evidence" value="ECO:0007669"/>
    <property type="project" value="TreeGrafter"/>
</dbReference>
<feature type="signal peptide" evidence="7">
    <location>
        <begin position="1"/>
        <end position="20"/>
    </location>
</feature>
<dbReference type="InterPro" id="IPR018392">
    <property type="entry name" value="LysM"/>
</dbReference>
<dbReference type="CDD" id="cd12797">
    <property type="entry name" value="M23_peptidase"/>
    <property type="match status" value="1"/>
</dbReference>
<keyword evidence="7" id="KW-0732">Signal</keyword>
<protein>
    <submittedName>
        <fullName evidence="9">Peptidase family M23</fullName>
    </submittedName>
</protein>
<dbReference type="STRING" id="376427.SAMN04487954_10670"/>
<evidence type="ECO:0000256" key="6">
    <source>
        <dbReference type="ARBA" id="ARBA00023049"/>
    </source>
</evidence>
<feature type="domain" description="LysM" evidence="8">
    <location>
        <begin position="59"/>
        <end position="107"/>
    </location>
</feature>
<dbReference type="RefSeq" id="WP_089685294.1">
    <property type="nucleotide sequence ID" value="NZ_FNES01000006.1"/>
</dbReference>
<dbReference type="InterPro" id="IPR011055">
    <property type="entry name" value="Dup_hybrid_motif"/>
</dbReference>
<accession>A0A1G8V336</accession>
<evidence type="ECO:0000256" key="3">
    <source>
        <dbReference type="ARBA" id="ARBA00022723"/>
    </source>
</evidence>
<evidence type="ECO:0000256" key="5">
    <source>
        <dbReference type="ARBA" id="ARBA00022833"/>
    </source>
</evidence>
<keyword evidence="6" id="KW-0482">Metalloprotease</keyword>
<dbReference type="Proteomes" id="UP000198525">
    <property type="component" value="Unassembled WGS sequence"/>
</dbReference>
<dbReference type="SUPFAM" id="SSF51261">
    <property type="entry name" value="Duplicated hybrid motif"/>
    <property type="match status" value="1"/>
</dbReference>
<keyword evidence="5" id="KW-0862">Zinc</keyword>
<evidence type="ECO:0000256" key="2">
    <source>
        <dbReference type="ARBA" id="ARBA00022670"/>
    </source>
</evidence>
<dbReference type="Gene3D" id="2.70.70.10">
    <property type="entry name" value="Glucose Permease (Domain IIA)"/>
    <property type="match status" value="1"/>
</dbReference>
<evidence type="ECO:0000256" key="1">
    <source>
        <dbReference type="ARBA" id="ARBA00001947"/>
    </source>
</evidence>
<dbReference type="OrthoDB" id="9805070at2"/>
<dbReference type="InterPro" id="IPR016047">
    <property type="entry name" value="M23ase_b-sheet_dom"/>
</dbReference>
<dbReference type="GO" id="GO:0046872">
    <property type="term" value="F:metal ion binding"/>
    <property type="evidence" value="ECO:0007669"/>
    <property type="project" value="UniProtKB-KW"/>
</dbReference>
<dbReference type="PANTHER" id="PTHR21666">
    <property type="entry name" value="PEPTIDASE-RELATED"/>
    <property type="match status" value="1"/>
</dbReference>
<dbReference type="PANTHER" id="PTHR21666:SF288">
    <property type="entry name" value="CELL DIVISION PROTEIN YTFB"/>
    <property type="match status" value="1"/>
</dbReference>
<keyword evidence="3" id="KW-0479">Metal-binding</keyword>
<dbReference type="Gene3D" id="3.10.450.350">
    <property type="match status" value="2"/>
</dbReference>